<dbReference type="AlphaFoldDB" id="A0A538U231"/>
<feature type="region of interest" description="Disordered" evidence="1">
    <location>
        <begin position="106"/>
        <end position="136"/>
    </location>
</feature>
<evidence type="ECO:0000256" key="1">
    <source>
        <dbReference type="SAM" id="MobiDB-lite"/>
    </source>
</evidence>
<gene>
    <name evidence="2" type="ORF">E6K80_10025</name>
</gene>
<evidence type="ECO:0000313" key="3">
    <source>
        <dbReference type="Proteomes" id="UP000319836"/>
    </source>
</evidence>
<feature type="region of interest" description="Disordered" evidence="1">
    <location>
        <begin position="52"/>
        <end position="85"/>
    </location>
</feature>
<dbReference type="EMBL" id="VBPA01000250">
    <property type="protein sequence ID" value="TMQ69954.1"/>
    <property type="molecule type" value="Genomic_DNA"/>
</dbReference>
<comment type="caution">
    <text evidence="2">The sequence shown here is derived from an EMBL/GenBank/DDBJ whole genome shotgun (WGS) entry which is preliminary data.</text>
</comment>
<feature type="compositionally biased region" description="Basic and acidic residues" evidence="1">
    <location>
        <begin position="106"/>
        <end position="123"/>
    </location>
</feature>
<name>A0A538U231_UNCEI</name>
<reference evidence="2 3" key="1">
    <citation type="journal article" date="2019" name="Nat. Microbiol.">
        <title>Mediterranean grassland soil C-N compound turnover is dependent on rainfall and depth, and is mediated by genomically divergent microorganisms.</title>
        <authorList>
            <person name="Diamond S."/>
            <person name="Andeer P.F."/>
            <person name="Li Z."/>
            <person name="Crits-Christoph A."/>
            <person name="Burstein D."/>
            <person name="Anantharaman K."/>
            <person name="Lane K.R."/>
            <person name="Thomas B.C."/>
            <person name="Pan C."/>
            <person name="Northen T.R."/>
            <person name="Banfield J.F."/>
        </authorList>
    </citation>
    <scope>NUCLEOTIDE SEQUENCE [LARGE SCALE GENOMIC DNA]</scope>
    <source>
        <strain evidence="2">WS_10</strain>
    </source>
</reference>
<feature type="compositionally biased region" description="Basic and acidic residues" evidence="1">
    <location>
        <begin position="66"/>
        <end position="85"/>
    </location>
</feature>
<evidence type="ECO:0000313" key="2">
    <source>
        <dbReference type="EMBL" id="TMQ69954.1"/>
    </source>
</evidence>
<accession>A0A538U231</accession>
<protein>
    <submittedName>
        <fullName evidence="2">Uncharacterized protein</fullName>
    </submittedName>
</protein>
<organism evidence="2 3">
    <name type="scientific">Eiseniibacteriota bacterium</name>
    <dbReference type="NCBI Taxonomy" id="2212470"/>
    <lineage>
        <taxon>Bacteria</taxon>
        <taxon>Candidatus Eiseniibacteriota</taxon>
    </lineage>
</organism>
<sequence>MAHATAAALHRDELAAHLLDHAYAFDHLRKLPGRKLALGEHVDHGSTGFIDARADRDHAPHRHELRRVPVLDRDGGAQGGEIDRVDDGAATEVGCLGCRRRLLAAADRHDPDRDRDEKEERKRLGTGGTFLHRKAS</sequence>
<dbReference type="Proteomes" id="UP000319836">
    <property type="component" value="Unassembled WGS sequence"/>
</dbReference>
<proteinExistence type="predicted"/>